<keyword evidence="7" id="KW-0472">Membrane</keyword>
<dbReference type="GO" id="GO:0046872">
    <property type="term" value="F:metal ion binding"/>
    <property type="evidence" value="ECO:0007669"/>
    <property type="project" value="UniProtKB-KW"/>
</dbReference>
<evidence type="ECO:0000256" key="5">
    <source>
        <dbReference type="ARBA" id="ARBA00023004"/>
    </source>
</evidence>
<dbReference type="AlphaFoldDB" id="A0A497X910"/>
<keyword evidence="4" id="KW-0249">Electron transport</keyword>
<dbReference type="InterPro" id="IPR017896">
    <property type="entry name" value="4Fe4S_Fe-S-bd"/>
</dbReference>
<proteinExistence type="predicted"/>
<evidence type="ECO:0000313" key="10">
    <source>
        <dbReference type="Proteomes" id="UP000268908"/>
    </source>
</evidence>
<keyword evidence="10" id="KW-1185">Reference proteome</keyword>
<keyword evidence="7" id="KW-1133">Transmembrane helix</keyword>
<feature type="transmembrane region" description="Helical" evidence="7">
    <location>
        <begin position="209"/>
        <end position="229"/>
    </location>
</feature>
<evidence type="ECO:0000256" key="6">
    <source>
        <dbReference type="ARBA" id="ARBA00023014"/>
    </source>
</evidence>
<evidence type="ECO:0000256" key="2">
    <source>
        <dbReference type="ARBA" id="ARBA00022485"/>
    </source>
</evidence>
<evidence type="ECO:0000313" key="9">
    <source>
        <dbReference type="EMBL" id="RLJ62689.1"/>
    </source>
</evidence>
<accession>A0A497X910</accession>
<evidence type="ECO:0000256" key="3">
    <source>
        <dbReference type="ARBA" id="ARBA00022723"/>
    </source>
</evidence>
<keyword evidence="1" id="KW-0813">Transport</keyword>
<evidence type="ECO:0000256" key="7">
    <source>
        <dbReference type="SAM" id="Phobius"/>
    </source>
</evidence>
<keyword evidence="2" id="KW-0004">4Fe-4S</keyword>
<protein>
    <submittedName>
        <fullName evidence="9">4Fe-4S binding protein</fullName>
    </submittedName>
</protein>
<name>A0A497X910_9PROT</name>
<dbReference type="EMBL" id="RCCI01000007">
    <property type="protein sequence ID" value="RLJ62689.1"/>
    <property type="molecule type" value="Genomic_DNA"/>
</dbReference>
<evidence type="ECO:0000256" key="4">
    <source>
        <dbReference type="ARBA" id="ARBA00022982"/>
    </source>
</evidence>
<dbReference type="GO" id="GO:0051539">
    <property type="term" value="F:4 iron, 4 sulfur cluster binding"/>
    <property type="evidence" value="ECO:0007669"/>
    <property type="project" value="UniProtKB-KW"/>
</dbReference>
<keyword evidence="7" id="KW-0812">Transmembrane</keyword>
<keyword evidence="3" id="KW-0479">Metal-binding</keyword>
<evidence type="ECO:0000256" key="1">
    <source>
        <dbReference type="ARBA" id="ARBA00022448"/>
    </source>
</evidence>
<dbReference type="InterPro" id="IPR051684">
    <property type="entry name" value="Electron_Trans/Redox"/>
</dbReference>
<dbReference type="PANTHER" id="PTHR30176">
    <property type="entry name" value="FERREDOXIN-TYPE PROTEIN NAPH"/>
    <property type="match status" value="1"/>
</dbReference>
<dbReference type="Proteomes" id="UP000268908">
    <property type="component" value="Unassembled WGS sequence"/>
</dbReference>
<dbReference type="PANTHER" id="PTHR30176:SF3">
    <property type="entry name" value="FERREDOXIN-TYPE PROTEIN NAPH"/>
    <property type="match status" value="1"/>
</dbReference>
<feature type="transmembrane region" description="Helical" evidence="7">
    <location>
        <begin position="34"/>
        <end position="53"/>
    </location>
</feature>
<reference evidence="9 10" key="1">
    <citation type="submission" date="2018-10" db="EMBL/GenBank/DDBJ databases">
        <title>Genomic Encyclopedia of Type Strains, Phase IV (KMG-IV): sequencing the most valuable type-strain genomes for metagenomic binning, comparative biology and taxonomic classification.</title>
        <authorList>
            <person name="Goeker M."/>
        </authorList>
    </citation>
    <scope>NUCLEOTIDE SEQUENCE [LARGE SCALE GENOMIC DNA]</scope>
    <source>
        <strain evidence="9 10">DSM 26916</strain>
    </source>
</reference>
<feature type="transmembrane region" description="Helical" evidence="7">
    <location>
        <begin position="90"/>
        <end position="110"/>
    </location>
</feature>
<sequence>MSIPSSAANVIEAPVSWHTKSAPGKAGAIQHGRLWAQIGFFVLFVVAPVFDIFRYDLTQGHAIILGLDWHLGLDDFFAGRITATEAGINILLRLFLPLLGGAAIFLAIAWRWGRLYCGWLCPHFSVVETINRLMRHASGKQSLWDRKPVPPKNPDGSAFVVDARWWLVTLPLTVLFAALWAIVLITYLLPPAEVYGNLLALAPTRNQALFIGVGTLVLTLEFIFARHLFCRFGCAVGLFQSLAWMGNRGAMVIGFQRRRAADCNSCYTADGPGYAACEGVCPMRLRPRVPKHQMFTCTQCGQCIAACATVQRDSPKGTLLAWVEHEAAQQNEAQVSLTGKRD</sequence>
<feature type="transmembrane region" description="Helical" evidence="7">
    <location>
        <begin position="165"/>
        <end position="189"/>
    </location>
</feature>
<feature type="domain" description="4Fe-4S ferredoxin-type" evidence="8">
    <location>
        <begin position="96"/>
        <end position="140"/>
    </location>
</feature>
<dbReference type="Pfam" id="PF12801">
    <property type="entry name" value="Fer4_5"/>
    <property type="match status" value="2"/>
</dbReference>
<comment type="caution">
    <text evidence="9">The sequence shown here is derived from an EMBL/GenBank/DDBJ whole genome shotgun (WGS) entry which is preliminary data.</text>
</comment>
<evidence type="ECO:0000259" key="8">
    <source>
        <dbReference type="Pfam" id="PF12801"/>
    </source>
</evidence>
<keyword evidence="5" id="KW-0408">Iron</keyword>
<dbReference type="GO" id="GO:0005886">
    <property type="term" value="C:plasma membrane"/>
    <property type="evidence" value="ECO:0007669"/>
    <property type="project" value="TreeGrafter"/>
</dbReference>
<organism evidence="9 10">
    <name type="scientific">Sulfurisoma sediminicola</name>
    <dbReference type="NCBI Taxonomy" id="1381557"/>
    <lineage>
        <taxon>Bacteria</taxon>
        <taxon>Pseudomonadati</taxon>
        <taxon>Pseudomonadota</taxon>
        <taxon>Betaproteobacteria</taxon>
        <taxon>Nitrosomonadales</taxon>
        <taxon>Sterolibacteriaceae</taxon>
        <taxon>Sulfurisoma</taxon>
    </lineage>
</organism>
<gene>
    <name evidence="9" type="ORF">DFR35_2505</name>
</gene>
<dbReference type="OrthoDB" id="9784262at2"/>
<feature type="domain" description="4Fe-4S ferredoxin-type" evidence="8">
    <location>
        <begin position="208"/>
        <end position="243"/>
    </location>
</feature>
<keyword evidence="6" id="KW-0411">Iron-sulfur</keyword>